<dbReference type="EMBL" id="JAPDGR010002893">
    <property type="protein sequence ID" value="KAJ2973714.1"/>
    <property type="molecule type" value="Genomic_DNA"/>
</dbReference>
<name>A0ACC1N465_9PEZI</name>
<organism evidence="1 2">
    <name type="scientific">Xylaria curta</name>
    <dbReference type="NCBI Taxonomy" id="42375"/>
    <lineage>
        <taxon>Eukaryota</taxon>
        <taxon>Fungi</taxon>
        <taxon>Dikarya</taxon>
        <taxon>Ascomycota</taxon>
        <taxon>Pezizomycotina</taxon>
        <taxon>Sordariomycetes</taxon>
        <taxon>Xylariomycetidae</taxon>
        <taxon>Xylariales</taxon>
        <taxon>Xylariaceae</taxon>
        <taxon>Xylaria</taxon>
    </lineage>
</organism>
<accession>A0ACC1N465</accession>
<comment type="caution">
    <text evidence="1">The sequence shown here is derived from an EMBL/GenBank/DDBJ whole genome shotgun (WGS) entry which is preliminary data.</text>
</comment>
<gene>
    <name evidence="1" type="ORF">NUW58_g8868</name>
</gene>
<dbReference type="Proteomes" id="UP001143856">
    <property type="component" value="Unassembled WGS sequence"/>
</dbReference>
<sequence>MATNNHTPFSLRPWPTGDKKPQNLAEFISRVNAQPGGFRNLDEAQLRREIQETQQGRLEDDGSNSSEEEEEDDEVEDARGKTAMVARGEFLKNIDFAHQSAMLALNSISLLLSKETPVQAGTTLSPELRDLVGIGTLGASKLKEPNVTEDQVRNDLSVATGWRVMGVNNMVDSVLAAAERLEKEIELETKYWADVLAVSDDGWTVCALPQEPHTLGVRFGFAESAPEFRNNSIAPLIRNDDGSIKLGVGKVGGGSQRIRITVRKDGTITDQSPLPARVPDDAPLKDRVREARNTVFHQELWYELNREARVLLAYGVHYDEPAIIWKQNKETEFVFTLEDLDEQDHVNTDLSKGIRSSAAAYSFVQFLLFQSHRQNYHKRTSLSPSLRQADPSNTTYNVLRSLISRYEYFRNSVDFSSQLDKLIHVLRHAGISTSSYSVIPHPNSSASGTTQPRHTPTTELLWVQQLVFNLAYLYTITITPEVRIWCQKSVCR</sequence>
<evidence type="ECO:0000313" key="2">
    <source>
        <dbReference type="Proteomes" id="UP001143856"/>
    </source>
</evidence>
<protein>
    <submittedName>
        <fullName evidence="1">Uncharacterized protein</fullName>
    </submittedName>
</protein>
<keyword evidence="2" id="KW-1185">Reference proteome</keyword>
<evidence type="ECO:0000313" key="1">
    <source>
        <dbReference type="EMBL" id="KAJ2973714.1"/>
    </source>
</evidence>
<proteinExistence type="predicted"/>
<reference evidence="1" key="1">
    <citation type="submission" date="2022-10" db="EMBL/GenBank/DDBJ databases">
        <title>Genome Sequence of Xylaria curta.</title>
        <authorList>
            <person name="Buettner E."/>
        </authorList>
    </citation>
    <scope>NUCLEOTIDE SEQUENCE</scope>
    <source>
        <strain evidence="1">Babe10</strain>
    </source>
</reference>